<evidence type="ECO:0008006" key="3">
    <source>
        <dbReference type="Google" id="ProtNLM"/>
    </source>
</evidence>
<dbReference type="EMBL" id="JAGGLP010000044">
    <property type="protein sequence ID" value="MBP2056306.1"/>
    <property type="molecule type" value="Genomic_DNA"/>
</dbReference>
<evidence type="ECO:0000313" key="1">
    <source>
        <dbReference type="EMBL" id="MBP2056306.1"/>
    </source>
</evidence>
<protein>
    <recommendedName>
        <fullName evidence="3">Transposase</fullName>
    </recommendedName>
</protein>
<dbReference type="RefSeq" id="WP_257785112.1">
    <property type="nucleotide sequence ID" value="NZ_CP016279.1"/>
</dbReference>
<reference evidence="1 2" key="1">
    <citation type="submission" date="2021-03" db="EMBL/GenBank/DDBJ databases">
        <title>Genomic Encyclopedia of Type Strains, Phase IV (KMG-IV): sequencing the most valuable type-strain genomes for metagenomic binning, comparative biology and taxonomic classification.</title>
        <authorList>
            <person name="Goeker M."/>
        </authorList>
    </citation>
    <scope>NUCLEOTIDE SEQUENCE [LARGE SCALE GENOMIC DNA]</scope>
    <source>
        <strain evidence="1 2">DSM 40499</strain>
    </source>
</reference>
<gene>
    <name evidence="1" type="ORF">J2Z21_009324</name>
</gene>
<sequence length="42" mass="5098">MGSRIRQLRLARWFTRFADRLDALISTHLQDRYQLTLGYDDQ</sequence>
<dbReference type="Proteomes" id="UP001519309">
    <property type="component" value="Unassembled WGS sequence"/>
</dbReference>
<name>A0ABS4M9E9_9ACTN</name>
<organism evidence="1 2">
    <name type="scientific">Streptomyces griseochromogenes</name>
    <dbReference type="NCBI Taxonomy" id="68214"/>
    <lineage>
        <taxon>Bacteria</taxon>
        <taxon>Bacillati</taxon>
        <taxon>Actinomycetota</taxon>
        <taxon>Actinomycetes</taxon>
        <taxon>Kitasatosporales</taxon>
        <taxon>Streptomycetaceae</taxon>
        <taxon>Streptomyces</taxon>
    </lineage>
</organism>
<proteinExistence type="predicted"/>
<evidence type="ECO:0000313" key="2">
    <source>
        <dbReference type="Proteomes" id="UP001519309"/>
    </source>
</evidence>
<keyword evidence="2" id="KW-1185">Reference proteome</keyword>
<comment type="caution">
    <text evidence="1">The sequence shown here is derived from an EMBL/GenBank/DDBJ whole genome shotgun (WGS) entry which is preliminary data.</text>
</comment>
<accession>A0ABS4M9E9</accession>